<feature type="transmembrane region" description="Helical" evidence="1">
    <location>
        <begin position="37"/>
        <end position="59"/>
    </location>
</feature>
<keyword evidence="1" id="KW-1133">Transmembrane helix</keyword>
<reference evidence="3 4" key="2">
    <citation type="journal article" date="2016" name="Genome Announc.">
        <title>Draft Genome Sequence of Erythromycin- and Oxytetracycline-Sensitive Nocardia seriolae Strain U-1 (NBRC 110359).</title>
        <authorList>
            <person name="Imajoh M."/>
            <person name="Sukeda M."/>
            <person name="Shimizu M."/>
            <person name="Yamane J."/>
            <person name="Ohnishi K."/>
            <person name="Oshima S."/>
        </authorList>
    </citation>
    <scope>NUCLEOTIDE SEQUENCE [LARGE SCALE GENOMIC DNA]</scope>
    <source>
        <strain evidence="3 4">U-1</strain>
    </source>
</reference>
<feature type="transmembrane region" description="Helical" evidence="1">
    <location>
        <begin position="142"/>
        <end position="165"/>
    </location>
</feature>
<protein>
    <submittedName>
        <fullName evidence="3">MFS transporter</fullName>
    </submittedName>
</protein>
<proteinExistence type="predicted"/>
<dbReference type="AlphaFoldDB" id="A0A0B8NLY4"/>
<gene>
    <name evidence="2" type="ORF">NS506_02220</name>
    <name evidence="3" type="ORF">NSK11_contig00124-0008</name>
</gene>
<reference evidence="2 5" key="3">
    <citation type="submission" date="2016-10" db="EMBL/GenBank/DDBJ databases">
        <title>Genome sequence of Nocardia seriolae strain EM150506, isolated from Anguila japonica.</title>
        <authorList>
            <person name="Han H.-J."/>
        </authorList>
    </citation>
    <scope>NUCLEOTIDE SEQUENCE [LARGE SCALE GENOMIC DNA]</scope>
    <source>
        <strain evidence="2 5">EM150506</strain>
    </source>
</reference>
<evidence type="ECO:0000313" key="4">
    <source>
        <dbReference type="Proteomes" id="UP000037179"/>
    </source>
</evidence>
<accession>A0A0B8NLY4</accession>
<keyword evidence="4" id="KW-1185">Reference proteome</keyword>
<dbReference type="KEGG" id="nsr:NS506_02220"/>
<dbReference type="OrthoDB" id="9987400at2"/>
<feature type="transmembrane region" description="Helical" evidence="1">
    <location>
        <begin position="6"/>
        <end position="25"/>
    </location>
</feature>
<dbReference type="EMBL" id="CP017839">
    <property type="protein sequence ID" value="APA96286.1"/>
    <property type="molecule type" value="Genomic_DNA"/>
</dbReference>
<evidence type="ECO:0000313" key="2">
    <source>
        <dbReference type="EMBL" id="APA96286.1"/>
    </source>
</evidence>
<name>A0A0B8NLY4_9NOCA</name>
<dbReference type="Proteomes" id="UP000037179">
    <property type="component" value="Unassembled WGS sequence"/>
</dbReference>
<feature type="transmembrane region" description="Helical" evidence="1">
    <location>
        <begin position="79"/>
        <end position="97"/>
    </location>
</feature>
<feature type="transmembrane region" description="Helical" evidence="1">
    <location>
        <begin position="172"/>
        <end position="191"/>
    </location>
</feature>
<dbReference type="RefSeq" id="WP_071343689.1">
    <property type="nucleotide sequence ID" value="NZ_AP017900.1"/>
</dbReference>
<evidence type="ECO:0000313" key="3">
    <source>
        <dbReference type="EMBL" id="GAP31706.1"/>
    </source>
</evidence>
<sequence length="236" mass="24955">MSLGVAIEACCFAIAAIMVTVRLTMWRSAPESRPFTMALTSLMLGSGLRHPVMLSSTWLDSRTAGGVHLCNFTDLLGDLLVATAAGYLGILVARAWGAEEVGPWIVRGVVAAAILMVSLWSISDAPTTAAKYVGDLGGPAVVYSYVAAIIALTAHLAILATVMIVRVPNKIRLALLPLGLAALLGVAKNILRLAANIGMLTDIRDTLSWPMSLAMITLYSLSGLVGFMLTAPHRRR</sequence>
<evidence type="ECO:0000313" key="5">
    <source>
        <dbReference type="Proteomes" id="UP000180166"/>
    </source>
</evidence>
<keyword evidence="1" id="KW-0812">Transmembrane</keyword>
<dbReference type="EMBL" id="BBYQ01000124">
    <property type="protein sequence ID" value="GAP31706.1"/>
    <property type="molecule type" value="Genomic_DNA"/>
</dbReference>
<organism evidence="3 4">
    <name type="scientific">Nocardia seriolae</name>
    <dbReference type="NCBI Taxonomy" id="37332"/>
    <lineage>
        <taxon>Bacteria</taxon>
        <taxon>Bacillati</taxon>
        <taxon>Actinomycetota</taxon>
        <taxon>Actinomycetes</taxon>
        <taxon>Mycobacteriales</taxon>
        <taxon>Nocardiaceae</taxon>
        <taxon>Nocardia</taxon>
    </lineage>
</organism>
<keyword evidence="1" id="KW-0472">Membrane</keyword>
<dbReference type="Proteomes" id="UP000180166">
    <property type="component" value="Chromosome"/>
</dbReference>
<evidence type="ECO:0000256" key="1">
    <source>
        <dbReference type="SAM" id="Phobius"/>
    </source>
</evidence>
<reference evidence="4" key="1">
    <citation type="submission" date="2015-07" db="EMBL/GenBank/DDBJ databases">
        <title>Nocardia seriolae U-1 whole genome shotgun sequence.</title>
        <authorList>
            <person name="Imajoh M."/>
            <person name="Fukumoto Y."/>
            <person name="Sukeda M."/>
            <person name="Yamane J."/>
            <person name="Yamasaki K."/>
            <person name="Shimizu M."/>
            <person name="Ohnishi K."/>
            <person name="Oshima S."/>
        </authorList>
    </citation>
    <scope>NUCLEOTIDE SEQUENCE [LARGE SCALE GENOMIC DNA]</scope>
    <source>
        <strain evidence="4">U-1</strain>
    </source>
</reference>
<feature type="transmembrane region" description="Helical" evidence="1">
    <location>
        <begin position="211"/>
        <end position="231"/>
    </location>
</feature>
<feature type="transmembrane region" description="Helical" evidence="1">
    <location>
        <begin position="104"/>
        <end position="122"/>
    </location>
</feature>